<name>A0AAD9Q6P2_ACRCE</name>
<dbReference type="InterPro" id="IPR008042">
    <property type="entry name" value="Retrotrans_Pao"/>
</dbReference>
<dbReference type="Pfam" id="PF05380">
    <property type="entry name" value="Peptidase_A17"/>
    <property type="match status" value="1"/>
</dbReference>
<keyword evidence="3" id="KW-1185">Reference proteome</keyword>
<comment type="caution">
    <text evidence="2">The sequence shown here is derived from an EMBL/GenBank/DDBJ whole genome shotgun (WGS) entry which is preliminary data.</text>
</comment>
<evidence type="ECO:0000259" key="1">
    <source>
        <dbReference type="Pfam" id="PF17921"/>
    </source>
</evidence>
<dbReference type="InterPro" id="IPR041588">
    <property type="entry name" value="Integrase_H2C2"/>
</dbReference>
<feature type="domain" description="Integrase zinc-binding" evidence="1">
    <location>
        <begin position="498"/>
        <end position="548"/>
    </location>
</feature>
<accession>A0AAD9Q6P2</accession>
<proteinExistence type="predicted"/>
<dbReference type="Gene3D" id="1.10.340.70">
    <property type="match status" value="1"/>
</dbReference>
<organism evidence="2 3">
    <name type="scientific">Acropora cervicornis</name>
    <name type="common">Staghorn coral</name>
    <dbReference type="NCBI Taxonomy" id="6130"/>
    <lineage>
        <taxon>Eukaryota</taxon>
        <taxon>Metazoa</taxon>
        <taxon>Cnidaria</taxon>
        <taxon>Anthozoa</taxon>
        <taxon>Hexacorallia</taxon>
        <taxon>Scleractinia</taxon>
        <taxon>Astrocoeniina</taxon>
        <taxon>Acroporidae</taxon>
        <taxon>Acropora</taxon>
    </lineage>
</organism>
<reference evidence="2" key="2">
    <citation type="journal article" date="2023" name="Science">
        <title>Genomic signatures of disease resistance in endangered staghorn corals.</title>
        <authorList>
            <person name="Vollmer S.V."/>
            <person name="Selwyn J.D."/>
            <person name="Despard B.A."/>
            <person name="Roesel C.L."/>
        </authorList>
    </citation>
    <scope>NUCLEOTIDE SEQUENCE</scope>
    <source>
        <strain evidence="2">K2</strain>
    </source>
</reference>
<dbReference type="AlphaFoldDB" id="A0AAD9Q6P2"/>
<dbReference type="EMBL" id="JARQWQ010000060">
    <property type="protein sequence ID" value="KAK2555787.1"/>
    <property type="molecule type" value="Genomic_DNA"/>
</dbReference>
<feature type="non-terminal residue" evidence="2">
    <location>
        <position position="1"/>
    </location>
</feature>
<dbReference type="PANTHER" id="PTHR47331:SF1">
    <property type="entry name" value="GAG-LIKE PROTEIN"/>
    <property type="match status" value="1"/>
</dbReference>
<evidence type="ECO:0000313" key="2">
    <source>
        <dbReference type="EMBL" id="KAK2555787.1"/>
    </source>
</evidence>
<gene>
    <name evidence="2" type="ORF">P5673_022383</name>
</gene>
<dbReference type="Proteomes" id="UP001249851">
    <property type="component" value="Unassembled WGS sequence"/>
</dbReference>
<protein>
    <recommendedName>
        <fullName evidence="1">Integrase zinc-binding domain-containing protein</fullName>
    </recommendedName>
</protein>
<evidence type="ECO:0000313" key="3">
    <source>
        <dbReference type="Proteomes" id="UP001249851"/>
    </source>
</evidence>
<sequence length="571" mass="66389">MTTFRDLRIALLDSYMDGEIDDDEFLVYGPVDPPIGLARDPFATKFCLSFVRSNSCVVALRRKVLSIYEESARLLDNCYEIAIPWKLHPPGLPNNRPLAEHRLRLLRRRLVKDPELYSRYSAFISDLLNKGYTKCVPEDCRSRDDGKVWYLPHHSVVHPKKPEKVRVVNFYFDDCLKSVKSRDEASDLVNELRKLLRRGDFNLTKWICNSRAVLDKIPRLLTSEDERVCCSFLLSKSRLTPLKALLMPRLELNAATLAVKLDGMFRKELELSITSSVFWTISTSVLRYIRNNDKRFHTFVSNRLTVIHDGSSVDQWRHVDSKRNASDVTTRGLSAKALLSDEKWKQGPEFLWLEESSWPKFPASLETSSQNDPEIKEHKRVYSMQLKNLAQPDDKVFAYYSSWYKLQRSVAYLQGFVVKQGSQQVWSTYCSDTVWKGHFTEMKNAEREILMSLQRKLFPKEFKQLSKCGQADRAKSTHTRIQTIARNPIILPKKSHVIDLIVRNCHEIFAHVGREHALSLLREKFWLVRGRATVRRVLNACFSCRKRNQLPMTQKMADLSRERVASQEPPF</sequence>
<dbReference type="Pfam" id="PF17921">
    <property type="entry name" value="Integrase_H2C2"/>
    <property type="match status" value="1"/>
</dbReference>
<dbReference type="PANTHER" id="PTHR47331">
    <property type="entry name" value="PHD-TYPE DOMAIN-CONTAINING PROTEIN"/>
    <property type="match status" value="1"/>
</dbReference>
<reference evidence="2" key="1">
    <citation type="journal article" date="2023" name="G3 (Bethesda)">
        <title>Whole genome assembly and annotation of the endangered Caribbean coral Acropora cervicornis.</title>
        <authorList>
            <person name="Selwyn J.D."/>
            <person name="Vollmer S.V."/>
        </authorList>
    </citation>
    <scope>NUCLEOTIDE SEQUENCE</scope>
    <source>
        <tissue evidence="2">Whole Organism</tissue>
    </source>
</reference>